<dbReference type="InterPro" id="IPR006691">
    <property type="entry name" value="GyrA/parC_rep"/>
</dbReference>
<dbReference type="GO" id="GO:0003918">
    <property type="term" value="F:DNA topoisomerase type II (double strand cut, ATP-hydrolyzing) activity"/>
    <property type="evidence" value="ECO:0007669"/>
    <property type="project" value="UniProtKB-EC"/>
</dbReference>
<gene>
    <name evidence="10" type="primary">gyrA</name>
    <name evidence="10" type="ORF">JCM17844_05360</name>
</gene>
<evidence type="ECO:0000256" key="3">
    <source>
        <dbReference type="ARBA" id="ARBA00012895"/>
    </source>
</evidence>
<feature type="compositionally biased region" description="Low complexity" evidence="8">
    <location>
        <begin position="802"/>
        <end position="815"/>
    </location>
</feature>
<dbReference type="InterPro" id="IPR013760">
    <property type="entry name" value="Topo_IIA-like_dom_sf"/>
</dbReference>
<dbReference type="GO" id="GO:0003677">
    <property type="term" value="F:DNA binding"/>
    <property type="evidence" value="ECO:0007669"/>
    <property type="project" value="UniProtKB-UniRule"/>
</dbReference>
<dbReference type="Pfam" id="PF03989">
    <property type="entry name" value="DNA_gyraseA_C"/>
    <property type="match status" value="6"/>
</dbReference>
<comment type="catalytic activity">
    <reaction evidence="1 7">
        <text>ATP-dependent breakage, passage and rejoining of double-stranded DNA.</text>
        <dbReference type="EC" id="5.6.2.2"/>
    </reaction>
</comment>
<evidence type="ECO:0000256" key="5">
    <source>
        <dbReference type="ARBA" id="ARBA00023125"/>
    </source>
</evidence>
<feature type="compositionally biased region" description="Acidic residues" evidence="8">
    <location>
        <begin position="788"/>
        <end position="801"/>
    </location>
</feature>
<organism evidence="10 11">
    <name type="scientific">Iodidimonas gelatinilytica</name>
    <dbReference type="NCBI Taxonomy" id="1236966"/>
    <lineage>
        <taxon>Bacteria</taxon>
        <taxon>Pseudomonadati</taxon>
        <taxon>Pseudomonadota</taxon>
        <taxon>Alphaproteobacteria</taxon>
        <taxon>Iodidimonadales</taxon>
        <taxon>Iodidimonadaceae</taxon>
        <taxon>Iodidimonas</taxon>
    </lineage>
</organism>
<evidence type="ECO:0000259" key="9">
    <source>
        <dbReference type="PROSITE" id="PS52040"/>
    </source>
</evidence>
<dbReference type="EC" id="5.6.2.2" evidence="3"/>
<dbReference type="FunFam" id="1.10.268.10:FF:000001">
    <property type="entry name" value="DNA gyrase subunit A"/>
    <property type="match status" value="1"/>
</dbReference>
<dbReference type="Gene3D" id="2.120.10.90">
    <property type="entry name" value="DNA gyrase/topoisomerase IV, subunit A, C-terminal"/>
    <property type="match status" value="1"/>
</dbReference>
<dbReference type="GO" id="GO:0009330">
    <property type="term" value="C:DNA topoisomerase type II (double strand cut, ATP-hydrolyzing) complex"/>
    <property type="evidence" value="ECO:0007669"/>
    <property type="project" value="TreeGrafter"/>
</dbReference>
<evidence type="ECO:0000313" key="11">
    <source>
        <dbReference type="Proteomes" id="UP000322084"/>
    </source>
</evidence>
<dbReference type="Gene3D" id="3.30.1360.40">
    <property type="match status" value="1"/>
</dbReference>
<evidence type="ECO:0000313" key="10">
    <source>
        <dbReference type="EMBL" id="GEQ96899.1"/>
    </source>
</evidence>
<dbReference type="InterPro" id="IPR013757">
    <property type="entry name" value="Topo_IIA_A_a_sf"/>
</dbReference>
<dbReference type="GO" id="GO:0006265">
    <property type="term" value="P:DNA topological change"/>
    <property type="evidence" value="ECO:0007669"/>
    <property type="project" value="UniProtKB-UniRule"/>
</dbReference>
<dbReference type="Pfam" id="PF00521">
    <property type="entry name" value="DNA_topoisoIV"/>
    <property type="match status" value="1"/>
</dbReference>
<dbReference type="Proteomes" id="UP000322084">
    <property type="component" value="Unassembled WGS sequence"/>
</dbReference>
<dbReference type="NCBIfam" id="NF004043">
    <property type="entry name" value="PRK05560.1"/>
    <property type="match status" value="1"/>
</dbReference>
<dbReference type="PANTHER" id="PTHR43493:SF5">
    <property type="entry name" value="DNA GYRASE SUBUNIT A, CHLOROPLASTIC_MITOCHONDRIAL"/>
    <property type="match status" value="1"/>
</dbReference>
<accession>A0A5A7MPZ8</accession>
<dbReference type="AlphaFoldDB" id="A0A5A7MPZ8"/>
<evidence type="ECO:0000256" key="7">
    <source>
        <dbReference type="PROSITE-ProRule" id="PRU01384"/>
    </source>
</evidence>
<evidence type="ECO:0000256" key="8">
    <source>
        <dbReference type="SAM" id="MobiDB-lite"/>
    </source>
</evidence>
<dbReference type="PROSITE" id="PS52040">
    <property type="entry name" value="TOPO_IIA"/>
    <property type="match status" value="1"/>
</dbReference>
<feature type="active site" description="O-(5'-phospho-DNA)-tyrosine intermediate" evidence="7">
    <location>
        <position position="33"/>
    </location>
</feature>
<evidence type="ECO:0000256" key="4">
    <source>
        <dbReference type="ARBA" id="ARBA00023029"/>
    </source>
</evidence>
<dbReference type="PANTHER" id="PTHR43493">
    <property type="entry name" value="DNA GYRASE/TOPOISOMERASE SUBUNIT A"/>
    <property type="match status" value="1"/>
</dbReference>
<evidence type="ECO:0000256" key="2">
    <source>
        <dbReference type="ARBA" id="ARBA00008263"/>
    </source>
</evidence>
<proteinExistence type="inferred from homology"/>
<feature type="compositionally biased region" description="Acidic residues" evidence="8">
    <location>
        <begin position="829"/>
        <end position="840"/>
    </location>
</feature>
<dbReference type="GO" id="GO:0005524">
    <property type="term" value="F:ATP binding"/>
    <property type="evidence" value="ECO:0007669"/>
    <property type="project" value="InterPro"/>
</dbReference>
<dbReference type="Gene3D" id="3.90.199.10">
    <property type="entry name" value="Topoisomerase II, domain 5"/>
    <property type="match status" value="1"/>
</dbReference>
<dbReference type="SUPFAM" id="SSF56719">
    <property type="entry name" value="Type II DNA topoisomerase"/>
    <property type="match status" value="1"/>
</dbReference>
<dbReference type="SUPFAM" id="SSF101904">
    <property type="entry name" value="GyrA/ParC C-terminal domain-like"/>
    <property type="match status" value="1"/>
</dbReference>
<dbReference type="Gene3D" id="1.10.268.10">
    <property type="entry name" value="Topoisomerase, domain 3"/>
    <property type="match status" value="1"/>
</dbReference>
<keyword evidence="5 7" id="KW-0238">DNA-binding</keyword>
<feature type="region of interest" description="Disordered" evidence="8">
    <location>
        <begin position="784"/>
        <end position="840"/>
    </location>
</feature>
<evidence type="ECO:0000256" key="1">
    <source>
        <dbReference type="ARBA" id="ARBA00000185"/>
    </source>
</evidence>
<name>A0A5A7MPZ8_9PROT</name>
<dbReference type="NCBIfam" id="TIGR01063">
    <property type="entry name" value="gyrA"/>
    <property type="match status" value="1"/>
</dbReference>
<reference evidence="10 11" key="1">
    <citation type="submission" date="2019-09" db="EMBL/GenBank/DDBJ databases">
        <title>NBRP : Genome information of microbial organism related human and environment.</title>
        <authorList>
            <person name="Hattori M."/>
            <person name="Oshima K."/>
            <person name="Inaba H."/>
            <person name="Suda W."/>
            <person name="Sakamoto M."/>
            <person name="Iino T."/>
            <person name="Kitahara M."/>
            <person name="Oshida Y."/>
            <person name="Iida T."/>
            <person name="Kudo T."/>
            <person name="Itoh T."/>
            <person name="Ohkuma M."/>
        </authorList>
    </citation>
    <scope>NUCLEOTIDE SEQUENCE [LARGE SCALE GENOMIC DNA]</scope>
    <source>
        <strain evidence="10 11">Hi-2</strain>
    </source>
</reference>
<feature type="domain" description="Topo IIA-type catalytic" evidence="9">
    <location>
        <begin position="1"/>
        <end position="435"/>
    </location>
</feature>
<dbReference type="InterPro" id="IPR002205">
    <property type="entry name" value="Topo_IIA_dom_A"/>
</dbReference>
<keyword evidence="6 7" id="KW-0413">Isomerase</keyword>
<keyword evidence="4 7" id="KW-0799">Topoisomerase</keyword>
<sequence>MRMAQDFSMRLPLIDGQGNFGSMDGDPAAAMRYTEARMAKVSTTLLADIEKDTVNFADNYDGSESEPVVLPARFPNLLVNGAAGIAVGMATNIPPHNLGEVIDATLALIDNPAATNTDLQDYVKGPDFPTGGIILGRSGVVSALETGRGSIVIRSRTHYEEIRGREAIIITETPFQVNKSAMIEKIAEAVKAKRIEGIADLRDESDRDGVRVVIELKRDAVGDVVLNQLYRFTPVQTHFGINMLALNHGRPEQLSLKDVLSSFITFREEVITRRTKFELGKARDRAHLAVGLVVAVSNIDEVVSIIRGAPSPAVARQTLLEREWDAGDILPYLDLIGEPPMPGSKGAVYRLTEIQVKAILDLRLHRLTALGRDEIGKELEELAEKIRGFLEILRSRARLYEVLRGEILDVRENFATPRRTEISMLEASGVNEEDLIAREDMVVTVTHGGYIKRVALDSYREQRRGGKGRSGMATREEDVLTTVFVANTHQPVLFFSNYGQVYKLKVWRLPLGTPQSRGKALVNLFPLAEGEVITNLMALPEDEDSWGELNVMFATRTGNVRRNLLSDFTNVPSNGKIAIRFDEGSDDRLVGVRVAHEDDDVLLAAQSGKCIRFPVRDVRVFKGRTATGVRGMRLAAGDQVMAISILNGQDATVEERDAYLKVAPWKNADVTGSSLSQERIDQMAEREQFILTITENGYGKRTSSYEYRTTGRGGQGIVNIVTSERNGAVVGSGPVSESDQLMLLTNAGKIIRIGVQDIRIAGRNTQGVTLFRVDQEEQVVSVAKVPEPDEGEEELDAEDTAAMDGDSASSASGSSEGEGEDAQATPQSLEDDAGDTDPDA</sequence>
<dbReference type="CDD" id="cd00187">
    <property type="entry name" value="TOP4c"/>
    <property type="match status" value="1"/>
</dbReference>
<dbReference type="SMART" id="SM00434">
    <property type="entry name" value="TOP4c"/>
    <property type="match status" value="1"/>
</dbReference>
<comment type="similarity">
    <text evidence="2">Belongs to the type II topoisomerase GyrA/ParC subunit family.</text>
</comment>
<comment type="caution">
    <text evidence="10">The sequence shown here is derived from an EMBL/GenBank/DDBJ whole genome shotgun (WGS) entry which is preliminary data.</text>
</comment>
<dbReference type="InterPro" id="IPR035516">
    <property type="entry name" value="Gyrase/topoIV_suA_C"/>
</dbReference>
<dbReference type="EMBL" id="BKCL01000001">
    <property type="protein sequence ID" value="GEQ96899.1"/>
    <property type="molecule type" value="Genomic_DNA"/>
</dbReference>
<dbReference type="FunFam" id="3.30.1360.40:FF:000002">
    <property type="entry name" value="DNA gyrase subunit A"/>
    <property type="match status" value="1"/>
</dbReference>
<dbReference type="InterPro" id="IPR013758">
    <property type="entry name" value="Topo_IIA_A/C_ab"/>
</dbReference>
<protein>
    <recommendedName>
        <fullName evidence="3">DNA topoisomerase (ATP-hydrolyzing)</fullName>
        <ecNumber evidence="3">5.6.2.2</ecNumber>
    </recommendedName>
</protein>
<dbReference type="InterPro" id="IPR050220">
    <property type="entry name" value="Type_II_DNA_Topoisomerases"/>
</dbReference>
<evidence type="ECO:0000256" key="6">
    <source>
        <dbReference type="ARBA" id="ARBA00023235"/>
    </source>
</evidence>
<dbReference type="GO" id="GO:0005737">
    <property type="term" value="C:cytoplasm"/>
    <property type="evidence" value="ECO:0007669"/>
    <property type="project" value="TreeGrafter"/>
</dbReference>